<dbReference type="FunFam" id="2.60.40.10:FF:000002">
    <property type="entry name" value="Titin a"/>
    <property type="match status" value="15"/>
</dbReference>
<feature type="domain" description="Fibronectin type-III" evidence="5">
    <location>
        <begin position="403"/>
        <end position="498"/>
    </location>
</feature>
<dbReference type="InterPro" id="IPR003961">
    <property type="entry name" value="FN3_dom"/>
</dbReference>
<feature type="domain" description="Fibronectin type-III" evidence="5">
    <location>
        <begin position="1488"/>
        <end position="1583"/>
    </location>
</feature>
<dbReference type="FunFam" id="2.60.40.10:FF:000011">
    <property type="entry name" value="Titin b"/>
    <property type="match status" value="8"/>
</dbReference>
<sequence>MLDPPGKPEVIDVTKSTASLVWTRPKHDGGSKLIGYFVEACKLPGDKWVRCNTTPHQIPLEEYTATDLEENAQYQFRAIAKTAVNISRPSEPSDPVTIHPENVPPRIELDLSMQSQLTVKAGSNVRLEANVYGKPMPTITWKKEGELLKPSEGVKMTTKRNLATVELFSVNRKQTGDYTITAENASGSKSATIRLKVLDKPGPPASVKIKHMYADHAMLSWEPPLEDGGSEITNYIIDKRETSRPNWAQVSANVPITSCTVEKLIEGHEYQFRICAENKYGVGDPILTEPAVAKNPYDVPGPCDPPVISNVTKDFMTVSWKPPANDGGSPVTGYILEKRETKALNWTKVNRKPVIERTVKASGLQEGTEYEFRVIALNKAGPGKPSAPSKAVYARDPQYPPGPPAFPKVVDTTRNSISLSWSKPAYDGGSPIIGYLVESKRADTDNWVRCNLPKNLQATHFVVTGLMEDTEYQFRVYAVNKIGYSDPSDVPDKHTAKDILIPPEGELDAELRKVLVLRAGVTMRLYVPVRGRPPPKITWSKVGANLRDRQGLDIKSTDFDTFLRCENVNKYDAGKYVLSLENSCGKKAYTIVVKVLDTPGPPVNLVVKEASKDSAYITWEPPLIDGGSPITNYVVEKRDAERKSWSTVTAECPKTSYRITNLEEGKSYFFRVFAENEYGIGDPCETRDAVKASETPGPVVDLKASAVTKSSCNLVWKKPISDGGSRIFAYVVEVLIGEDKWQEVMRSKNLHFSMRDLKEGQEYTFRVRAQNDAGYGTPRELTILARDDVVAPDLDLRDLPDLCYVAKEGSNFHLKIPIKGKPVPTVTWKKDEDKALTESGRVAFESTAVNTTLVVRDCQKADAGKYTITLKNVAGSKEGTISVKVVGKPGIPTGPVKFDEVTADAMTLKWGPPKDNGGSEITNYVLEKRDNVSNKWVTCASAVQKTTFRVTRLHEGNEYTFRIRAENKYGVGEGLKSDPVVAKHPFDVPDAPPPPNIVDVRHDSVSLTWTDPRRTGGSPITGYHIEFKERNSLLWKRANTIPIRMKDFRVTGLTEGLEYEFRVMAINLAGVGKPSPPSEPVVALDPIDPPGKPEVINITRNSVTLIWTEPKYDGGHKLTGYIVEKRDLPSKTWTKANHVNVPDCAFTVTDLTEGSKYEFRIRAKNTAGAISPPSESTGTIICKDEYEAPTIVIEPTLKEGLTVKAGDTITVSAISIRGKPPPTSAWSKAGKDFRPSELVHIETTPTSSTLTIKYAARKDSGEYTITATNPFGTKQESVHVKVLDVPGPPGPIEISNVSAEKATLTWSPPAEDGGAPIKSYILEKRETSRLLWTLVAENIESCRHVVSKLIQGNEYVFRVSAVNQYGKGEPVQSEPVKMVDRFGPPGPPGKPEVTNVTKNTVTVTWKRPVDDGGSEITGYYVERREKKGLRWVRATKKPISDLRCKVTGLLEGSEYEFRVSAENRAGVGPPSDASNSVMCKDVAYPPGPPANPRVTDTTKTSASLAWGKPHYDGGLDIIGYIVEHQKEGEEEWVKDTTGTALRITQFVVAHLQPGAKYNFRISAMNAVGTGEPAVIPSVEIKEREEIPDFELDAELRRTLVVRAGLTIRIFVPIKGRPTPEVTWTKDDVSLKGRASIENTDSFTLLIVTECTRYDAGKYVMTLENAAGKKTGFVNVKVLDTPGPPINLKPREITKDSITLQWDMPLIDGGSRITNYIVEKRESTRKAYSTVTTNCQKCSFRIPNLSEGCEYYFRVLAENEFGIGEPAETAEPVRASEAPSPPDSLNIMDVTRNSVSLAWPKPEHDGGSKITGYVIEAQRKGTNQWAHITTVKTLDCVVKNLTENEEYTFQVMAVNNAGRSAPRESRPVIIKEQTMLPEFDLRGIYQKTVIAKAGDNIKIEIPVLGRPRPTVTWKKEDQILKQTQRVNYENTATATILTINECTRNDSGQYPLSAKNIVGEVSEVITVQVHDIPGPPTGPIKFDEISSDFVTFSWQPPLNDGGVPISNYVVEMRQTDSTTWTELATTVIRTTFKATRLNTGVEYQFRVKAQNRYGTGPAITSESVVANYPFKVPGPPGTPQVIAVTKETMTISWNEPVTDGGSPILGYHIERKERNSILWQTVSKMLVSGNIFKSTGLSDGIAYEFRVIAENLAGKSRPSKPSEPVFALDPIDPPGKPVPLNITRHAVTLKWTKPEYNGGFKITGYTVEKRDLPNGRWLKANFSNILETEFTVSGLTEDAAYEFRVIARNAGGAVSQPSEPSDAITCRDDIEAPRISVDAKYKDTLVLKAGEVFRLEADVSGRPPPTMAWTKGEKELEDTAKLEIKTADFSTVLINKDSSRRDGGAYTLTATNPGGFAKHIFNVKVLDRPGPPEGPLAVSEVTAEKCVLSWLPPLDDGGAKIDHYVVEKRETSRLAWTAVATEVPLTKLKVTKLLKGNEYVFRVMAVNKYGVGEPLESEPVLAVNPYVPPDPPKTPEVTAITKDSMVVCWGHPDSDGGSPITNYIVERRDKAGLRWVKCNKRVVTDLRYKVSGLTEGHEYEYRVMAENAAGVSEPSPTSPFYKACDTVFKPGPPGNPRVLDSSKSSITIAWNKPIYDGGSEITGYMVEIALPEEDEWKIVTPPVGLKATSFTITDLKENQEYKIRIYAMNSEGLGEPALVPGTPKAEERLLPPEIELDAELRKVVTIRACCTLRLFVPIKGRPAPEVKWTREHGESLDRATIESTSSYTLLIVENVNRFDSGKYMLTIENSSGSKSAFVNVRVLDTPGAPQDLKIKEVTKSSVTLTWEPPLIDGGSKIKNYIVEKRESTRKAYSTVNANCHKTSWKVDSLQEGCNYYFRVLAENEYGIGLPVETSESVKVSERPLPPGKITLLDVTRNSVSLSWEKPDHDGGSRILGYIVEMQSKGSEKWSTCATVKVTEATITGLIQGEEYTFRVSAQNEKGVSDPRQLGIPVVAKDLVIPPAFKLLFTTFSVLAGEDLKVDVPFVGRPKPAVFWHKDNVALKQTTRVNAESSENNTVLTIKEACREDVGAYLVKLTNSAGEATETLNIVVLDKPGPPTGPVKVDEVTADSITISWEPPKYDGGSSINNYIVEKRDTSTTTWQIVSATVARTTIKACRLKTGCEYQFRITAENRYGKSTYLTSEPVVAQYPFKLPGPPGTPFVTNASKDSMVVQWNEPVNDGGSKIIGYHLERKERNSILWAKLNKTPIPDTKFKTTGLEEGLEYEFRVYAENIVGIGKASRASECYTAHDPCDPPGRPEALIVTRSSVTLQWKKPIYDGGSKITGYVVEKKELPDGRWMKASFTNVIDTQFEVTGLVENQRYEFRVIARNAAGVFSEPSESSGAITARDEVEPPHISMDPKYKDTIVVHAGESFKLEADVHGKPIPSIQWLKGDHELTNTARMEIKSTDFATSLSVKEAIRVDSGQYVLLAKNVAGEKKVPVHVKVLDRPGPPEGPVEITGVTAEKCMLSWKPPLQDGGSDISHYVVEKRETSRLVWTVVDSNVQTLNCKVTKLLEGNEYIFRIMAVNKYGVGEPLESEPVLAKNPFVVPLPPKAPEVTAITKDSMIVVWERPASDGGSEILGYVLEKRDKEGIRWTRCNKRLISELRYRVTGLIENHNYEYRVSAENAAGLSEPSLPSTYYKACDPIYKPGPPNNPKVVDVTRSSVFLSWSKPIYDGGSEIQGYIVEKCDVSDGEWAICTPPTGIKNTHIEVEKLVEKHEYKFRICAVNKAGVGDHADVPGSVIVEEKMEAPDLDLDMELRKIVNVRAGGSLRLFVPIRGRPTPEVKWGKVDGEIREAAIIDTTSSFTSLVLDSVNRFDTGKYTLTLENSSGTKSAFVSVRVLDTPSAPINLKIREITKDSVSLSWEPPLLDGGAKIKNYIIEKREATRKAYAAVVTNCHKTSWKVDQLQEGCYYFFRISAENEYGIGLPAETSDPIKVAEVPQPPGKITVDDVTRNSVSLSWAKPEHDGGSKIIQYIVEMQAKGSEKWSECARVKTLEAVITNLTQGEEYLFRVMAVNEKGKSDPRALAVPVVAKDLVIEPDVRPAFHSYSIQVGQDLKVEVPVSGRPKPTVTWVKDGQTLRQTTRVNVSDLTDLTVLNIKETSKEDSGTYEITVANVVGQKSASVEIITLDKPDPPVGPVKFDEVSAESVTLSWNPPAYTGGCQITNYVVHKRDTTTTVWETVSATVARTVLKVTKLKTGSEYQFRIFAENRYGQSFALESAPVVAQYPYKEPGPPGTPFVTIVTKDSMVVQWHEPINDGGSKVLGYHLERKEKNSILWTKVNKTVIQDTSFKTTNLEEGIEYEFRVSAENIVGIGRTSKVSECYVARDPCDPPGRPEAIIIKRSSITLQWTKPEYDGGSKITGYIVEKRDLPDGRWMKASFTNIIETQFTVTGLTEDQRYEFRVIAKNAAGAISKPSDSTGPITARDEVELPRISMDPKYKDTIVVNAGDTFRLEADVHGKPLPTIKWYKGDKELEETARYEIKNTDFSALIIVKDAIRVDGGQYILEASNVAGTKTVPVNVKVLDRPGPPEGPVQVTGVTAEKCSLAWSPPLHDGGSDISHYIVEKRETSRLAWTVVASEVLPTMLKVTKLLEGNEYIFRIMAVNKYGVGEPLESVPVMMKNPFVVPTPPKALEITNITKDSMTVCWSRPDSDGGSEIIGYIVEKRDRAGIRWIKCNKRRITDLRLRVTGLTEDHEYEFRVSAENAAGLGEPSQVSPYFKACDPMFKPGPPTNAHVVDTTKSSVTLGWSKPIYDGGCEIQGYLVEICKADEDEWLLVTPQTGIRATRFEIKKLTEHQEYKLRVCALNKVGVGEAASVPGTIKPEDKLEAPELDIDSELRKGIVVRAGGSARIHIPFRGRPVPDIMWSREEGEFTEKVQIDKGINYTQLSIDNCDRNDAGKYILKLENSSGSKSAFVTVKVLDTPGPPQNLIVKDIKKDSAVLSWEPPIIDGGAKVKNYVIDKRESTRKAFANVSAKCGKTSFKVENLTEGAIYYFRVMAENEFGIGVPAETADAVKASEPPLPPGKVTLTDVTQRSASLTWEKPEHDGGSRILGYIVEMLPKGTEKWSVVSETKTCSAVVSGLSPGQEYQFHVIAYNEKGKSDPRALGVPVIAKDLTIEPSFKLMFNTYSVQAGEDLKVEVPFIGRPKPTITWTKDEQPLKQTTRLNIENTATSTILHIKESNKEDFGKYTVTASNTAGTASEQLSIIVLEKPGPPRGPVRFDEVSADFVVLSWDPPDYTGGCQISNYIVEKRDTSTTTWNIVSATVARTTIKATKLKTGSEYQFRISAENRYGKSSPLDSKPVVVQYPYKVPGPPGTPFVTAASKDHMIVQWNEPVNDGGSKVLGYHLERKDKNSILWIKQNKSLIADTTYKTDGLEEGLEYEFRVSAENIVGVGKVSKVSELYVARDPCDPPGRPEAIVVTRNNITLRWKKPEYDGGSKITGYIVEKKELPDGRWMKASFTNVLETEFTVSGLVEDQRYEFRVIARNAAGCLSEPSESTGPITARDEIEAPGASLDPKYKDVIVVHAGETFVLEADIHGKPIPDITWSKDGKDLEETTARMEIKSTIQKTTLTVKDCVRVDGGHYTLNLKNVGGTKSIPITVKVLDRPGPPEGPLKVTGVTAEKCYLAWAPPLHDGGSSISHYIIEKRETSRLSWTQVATDVQALNHKVTRLLAGNEYIFRVMAVNKYGTGEPLESEPVVARNPYKPPGPPSTPEVSAITKDSMVVTWGRPEDNGGAEIEGYILEKRDKDGVRWTKCNKKRLTDLRFRVTGLTDGHFYEFRVSAENAAGVGEPSEPSIFYRACDVLYPPGPPSNPKVTDTSRSSVSLAWGKPIYDGGAPVKGYVVEAKEAAADEWTTCTPPTGLQAKQFTVTKLKENQEYNFRICAINSEGVGEPAAIPGTVIAADKIEPPEIELDADLRKVVIVRASGTLRLFVTIKGRPEPEVKWEKAEGTISDRAQIEVTSSYTMLVIDNVNRFDSGRYNLTLENNSGKKSAFVNVRVLDTPSAPVNLTVREVKKDFVTLAWEPPLIDGGAKITNYVVEKRESTRKAYATVTNNCTKNSFKITQLQEGCSYYFRVLAVNEYGAGLPAETPEPIKVSEPPSPPAKVILVDVTRNSASIKWEKPESDGGSKITGYIVEMQTKGSVKWSACTQVKTLEATITGLSMGEEYSFRVIATNEKGKSDPRELGVPVIAKDIEIQPSAELLFNTFTVKAGDDLKIEVPFRGRPLPSISWKKDGNPLKETTRVNVQTSKTSTSLSIKEASHEDLGHYELHLSNTAGSTTASLTVVVLDRPGPPTDVHIDEVSADSVTLSWKPPEYDGGCHISNYIVEKRDTTTTTWDIVSAAVARTSIKVSRLTTGSEYQFRICAENRYGKSTHVNSPSVVAEYPFKPPGPPGTPHVAHATKAFMIVTWQVPVNDGGLDEGLMYEYRVYAENIAGIGKCSKSCEPVAARDPCDPPGQPEVTNITRTCVSLKWTKPEYDGGAKVTGYIIERRELPDGRWLKCNFTNVQETYFDVGGLTEDQRYEFRVIAKNAAGLFSQPSESTGPVTVKDDVEAPRIMMDVKFRDVVVVKAGEVFKVNADIAGRPIPVISWTKDGKELEGKARVEIASTDHATAITVKDCIRGDSGQYVLTLQNVAGTRSLAINCKVLDRPGPPAGPLEITGLTAEKCHLSWGPPQENGGADIDYYIVEKRETSRIAWTICEGELKTTSCKVTKLLKGNEYIFRVMGVNKYGVGEPLESVAVKALDPFTVPSPPTSLEITSVSKDSITLCWARPESDGGNEISGYVIERREKTSLRWIRVNKKPVYDLRVKSSGLREGCEYEFRVYAENAAGLSLPSQSTPLIRAEDPIFLPSPPSKPKIMDSTRSNITIGWTKPLFDGGAPVTAYTVEYKKTDETDWTTAIQNLRGTEYTISGLVSGSEYVFRVKSINKMGVSEPSESSEPHLAKEREEEPVFDIDSEMRKTLIVKAGESFTMTVPFRGKPVPNVTWNKPDTDLRTRASIDVSDNRTSLTIEKATRNDSGKYTLTLQNVLNTATLTLVVKVLDTPGPPSHVTTKDVTKESAVLSWDVPDNDGGAPVKNYVIEKREASKKAWVTVTNNCHRLSYKVTGLQEGAIYYFRVSGENEYGVGVPSETKEGTKITEKPSPPEKLGVTNVTKDSVSLSWLKPEHDGGSRIVSYLIEALEKGQQKWVKCAVVKTTHHVVHGLKENVDYFFRVSAENQAGLSDPKELLLPVTVKEQLESPEIDMKGFPHNTVYIRAGSNLKVEIPVSGKPLPKVTLSRDGAPIKPTMRFHTEMTAESFIVNLKESVAADAGRYDITAANSSGTMKSFINIVVLDRPGPPVGPVVLSDVTEESVTLRWQPPAYDGGSQVTNYIVLKRETSTAAWSEVSATVARTVIKVMKLTTGEEYQFRIKAENRFGISDHVDSQCVVVKLPYTTPGPPSTPWVTSVTRESITVGWHEPVTNGGSAVIGYHLEMKDRNSILWQKANKTLIRTTHFKVTTISAGLIYEFRVYAENAAGIGKASHPSDPVLAIDACEPPRNVRVSDISKTAITLSWQKPAFDGGSKITGYIVEKRDLPDGRWSKASFTNVIETQFTVSGLTQNSRYEFRVFAKNAIGSISNPSDVVGPITCVDTY</sequence>
<dbReference type="GO" id="GO:0045214">
    <property type="term" value="P:sarcomere organization"/>
    <property type="evidence" value="ECO:0007669"/>
    <property type="project" value="TreeGrafter"/>
</dbReference>
<dbReference type="EMBL" id="PPHD01005056">
    <property type="protein sequence ID" value="POI32748.1"/>
    <property type="molecule type" value="Genomic_DNA"/>
</dbReference>
<dbReference type="FunFam" id="2.60.40.10:FF:001003">
    <property type="entry name" value="titin isoform X1"/>
    <property type="match status" value="1"/>
</dbReference>
<feature type="domain" description="Fibronectin type-III" evidence="5">
    <location>
        <begin position="2172"/>
        <end position="2268"/>
    </location>
</feature>
<dbReference type="SUPFAM" id="SSF49265">
    <property type="entry name" value="Fibronectin type III"/>
    <property type="match status" value="34"/>
</dbReference>
<feature type="domain" description="Ig-like" evidence="4">
    <location>
        <begin position="5524"/>
        <end position="5608"/>
    </location>
</feature>
<feature type="domain" description="Ig-like" evidence="4">
    <location>
        <begin position="803"/>
        <end position="882"/>
    </location>
</feature>
<feature type="domain" description="Ig-like" evidence="4">
    <location>
        <begin position="2961"/>
        <end position="3049"/>
    </location>
</feature>
<dbReference type="SUPFAM" id="SSF48726">
    <property type="entry name" value="Immunoglobulin"/>
    <property type="match status" value="21"/>
</dbReference>
<dbReference type="InterPro" id="IPR036116">
    <property type="entry name" value="FN3_sf"/>
</dbReference>
<dbReference type="InterPro" id="IPR013783">
    <property type="entry name" value="Ig-like_fold"/>
</dbReference>
<dbReference type="SMART" id="SM00408">
    <property type="entry name" value="IGc2"/>
    <property type="match status" value="21"/>
</dbReference>
<dbReference type="GO" id="GO:0008307">
    <property type="term" value="F:structural constituent of muscle"/>
    <property type="evidence" value="ECO:0007669"/>
    <property type="project" value="TreeGrafter"/>
</dbReference>
<dbReference type="InterPro" id="IPR007110">
    <property type="entry name" value="Ig-like_dom"/>
</dbReference>
<feature type="domain" description="Fibronectin type-III" evidence="5">
    <location>
        <begin position="2074"/>
        <end position="2169"/>
    </location>
</feature>
<dbReference type="InterPro" id="IPR003599">
    <property type="entry name" value="Ig_sub"/>
</dbReference>
<feature type="domain" description="Fibronectin type-III" evidence="5">
    <location>
        <begin position="2767"/>
        <end position="2861"/>
    </location>
</feature>
<organism evidence="6 7">
    <name type="scientific">Bambusicola thoracicus</name>
    <name type="common">Chinese bamboo-partridge</name>
    <name type="synonym">Perdix thoracica</name>
    <dbReference type="NCBI Taxonomy" id="9083"/>
    <lineage>
        <taxon>Eukaryota</taxon>
        <taxon>Metazoa</taxon>
        <taxon>Chordata</taxon>
        <taxon>Craniata</taxon>
        <taxon>Vertebrata</taxon>
        <taxon>Euteleostomi</taxon>
        <taxon>Archelosauria</taxon>
        <taxon>Archosauria</taxon>
        <taxon>Dinosauria</taxon>
        <taxon>Saurischia</taxon>
        <taxon>Theropoda</taxon>
        <taxon>Coelurosauria</taxon>
        <taxon>Aves</taxon>
        <taxon>Neognathae</taxon>
        <taxon>Galloanserae</taxon>
        <taxon>Galliformes</taxon>
        <taxon>Phasianidae</taxon>
        <taxon>Perdicinae</taxon>
        <taxon>Bambusicola</taxon>
    </lineage>
</organism>
<feature type="domain" description="Ig-like" evidence="4">
    <location>
        <begin position="2272"/>
        <end position="2351"/>
    </location>
</feature>
<feature type="domain" description="Ig-like" evidence="4">
    <location>
        <begin position="5125"/>
        <end position="5213"/>
    </location>
</feature>
<feature type="domain" description="Fibronectin type-III" evidence="5">
    <location>
        <begin position="3254"/>
        <end position="3349"/>
    </location>
</feature>
<dbReference type="FunFam" id="2.60.40.10:FF:000547">
    <property type="entry name" value="Titin a"/>
    <property type="match status" value="4"/>
</dbReference>
<feature type="domain" description="Fibronectin type-III" evidence="5">
    <location>
        <begin position="6465"/>
        <end position="6561"/>
    </location>
</feature>
<feature type="domain" description="Fibronectin type-III" evidence="5">
    <location>
        <begin position="1780"/>
        <end position="1872"/>
    </location>
</feature>
<feature type="domain" description="Fibronectin type-III" evidence="5">
    <location>
        <begin position="991"/>
        <end position="1086"/>
    </location>
</feature>
<feature type="domain" description="Fibronectin type-III" evidence="5">
    <location>
        <begin position="2571"/>
        <end position="2667"/>
    </location>
</feature>
<feature type="domain" description="Fibronectin type-III" evidence="5">
    <location>
        <begin position="3452"/>
        <end position="3546"/>
    </location>
</feature>
<feature type="domain" description="Fibronectin type-III" evidence="5">
    <location>
        <begin position="7058"/>
        <end position="7153"/>
    </location>
</feature>
<dbReference type="PANTHER" id="PTHR14340:SF13">
    <property type="entry name" value="TITIN"/>
    <property type="match status" value="1"/>
</dbReference>
<feature type="domain" description="Ig-like" evidence="4">
    <location>
        <begin position="2671"/>
        <end position="2760"/>
    </location>
</feature>
<feature type="domain" description="Fibronectin type-III" evidence="5">
    <location>
        <begin position="4"/>
        <end position="101"/>
    </location>
</feature>
<feature type="domain" description="Fibronectin type-III" evidence="5">
    <location>
        <begin position="4534"/>
        <end position="4628"/>
    </location>
</feature>
<feature type="domain" description="Fibronectin type-III" evidence="5">
    <location>
        <begin position="7350"/>
        <end position="7444"/>
    </location>
</feature>
<feature type="domain" description="Fibronectin type-III" evidence="5">
    <location>
        <begin position="7155"/>
        <end position="7248"/>
    </location>
</feature>
<feature type="domain" description="Fibronectin type-III" evidence="5">
    <location>
        <begin position="7450"/>
        <end position="7545"/>
    </location>
</feature>
<dbReference type="Proteomes" id="UP000237246">
    <property type="component" value="Unassembled WGS sequence"/>
</dbReference>
<feature type="domain" description="Fibronectin type-III" evidence="5">
    <location>
        <begin position="4139"/>
        <end position="4232"/>
    </location>
</feature>
<feature type="domain" description="Fibronectin type-III" evidence="5">
    <location>
        <begin position="3849"/>
        <end position="3943"/>
    </location>
</feature>
<feature type="domain" description="Fibronectin type-III" evidence="5">
    <location>
        <begin position="892"/>
        <end position="987"/>
    </location>
</feature>
<feature type="domain" description="Fibronectin type-III" evidence="5">
    <location>
        <begin position="3653"/>
        <end position="3749"/>
    </location>
</feature>
<dbReference type="InterPro" id="IPR036179">
    <property type="entry name" value="Ig-like_dom_sf"/>
</dbReference>
<feature type="domain" description="Fibronectin type-III" evidence="5">
    <location>
        <begin position="7548"/>
        <end position="7644"/>
    </location>
</feature>
<dbReference type="CDD" id="cd05748">
    <property type="entry name" value="Ig_Titin_like"/>
    <property type="match status" value="15"/>
</dbReference>
<feature type="domain" description="Fibronectin type-III" evidence="5">
    <location>
        <begin position="6763"/>
        <end position="6858"/>
    </location>
</feature>
<feature type="domain" description="Fibronectin type-III" evidence="5">
    <location>
        <begin position="3156"/>
        <end position="3250"/>
    </location>
</feature>
<dbReference type="FunFam" id="2.60.40.10:FF:000031">
    <property type="entry name" value="Myosin-binding protein C, slow type"/>
    <property type="match status" value="6"/>
</dbReference>
<dbReference type="OrthoDB" id="5969272at2759"/>
<feature type="domain" description="Ig-like" evidence="4">
    <location>
        <begin position="5918"/>
        <end position="6007"/>
    </location>
</feature>
<evidence type="ECO:0008006" key="8">
    <source>
        <dbReference type="Google" id="ProtNLM"/>
    </source>
</evidence>
<dbReference type="SMART" id="SM00060">
    <property type="entry name" value="FN3"/>
    <property type="match status" value="57"/>
</dbReference>
<dbReference type="Pfam" id="PF07679">
    <property type="entry name" value="I-set"/>
    <property type="match status" value="21"/>
</dbReference>
<feature type="domain" description="Fibronectin type-III" evidence="5">
    <location>
        <begin position="5028"/>
        <end position="5121"/>
    </location>
</feature>
<feature type="domain" description="Ig-like" evidence="4">
    <location>
        <begin position="3354"/>
        <end position="3441"/>
    </location>
</feature>
<gene>
    <name evidence="6" type="ORF">CIB84_003500</name>
</gene>
<dbReference type="InterPro" id="IPR003598">
    <property type="entry name" value="Ig_sub2"/>
</dbReference>
<feature type="domain" description="Fibronectin type-III" evidence="5">
    <location>
        <begin position="2470"/>
        <end position="2565"/>
    </location>
</feature>
<feature type="domain" description="Ig-like" evidence="4">
    <location>
        <begin position="4043"/>
        <end position="4127"/>
    </location>
</feature>
<feature type="domain" description="Ig-like" evidence="4">
    <location>
        <begin position="4436"/>
        <end position="4527"/>
    </location>
</feature>
<dbReference type="Gene3D" id="2.60.40.10">
    <property type="entry name" value="Immunoglobulins"/>
    <property type="match status" value="78"/>
</dbReference>
<feature type="domain" description="Fibronectin type-III" evidence="5">
    <location>
        <begin position="5418"/>
        <end position="5514"/>
    </location>
</feature>
<dbReference type="InterPro" id="IPR013098">
    <property type="entry name" value="Ig_I-set"/>
</dbReference>
<dbReference type="PRINTS" id="PR00014">
    <property type="entry name" value="FNTYPEIII"/>
</dbReference>
<dbReference type="GO" id="GO:0048738">
    <property type="term" value="P:cardiac muscle tissue development"/>
    <property type="evidence" value="ECO:0007669"/>
    <property type="project" value="TreeGrafter"/>
</dbReference>
<feature type="domain" description="Ig-like" evidence="4">
    <location>
        <begin position="6565"/>
        <end position="6671"/>
    </location>
</feature>
<keyword evidence="2" id="KW-0393">Immunoglobulin domain</keyword>
<protein>
    <recommendedName>
        <fullName evidence="8">Titin</fullName>
    </recommendedName>
</protein>
<feature type="domain" description="Fibronectin type-III" evidence="5">
    <location>
        <begin position="1683"/>
        <end position="1777"/>
    </location>
</feature>
<evidence type="ECO:0000259" key="5">
    <source>
        <dbReference type="PROSITE" id="PS50853"/>
    </source>
</evidence>
<dbReference type="PROSITE" id="PS50853">
    <property type="entry name" value="FN3"/>
    <property type="match status" value="56"/>
</dbReference>
<feature type="domain" description="Fibronectin type-III" evidence="5">
    <location>
        <begin position="3056"/>
        <end position="3150"/>
    </location>
</feature>
<feature type="domain" description="Ig-like" evidence="4">
    <location>
        <begin position="6962"/>
        <end position="7047"/>
    </location>
</feature>
<feature type="domain" description="Fibronectin type-III" evidence="5">
    <location>
        <begin position="1387"/>
        <end position="1482"/>
    </location>
</feature>
<feature type="domain" description="Fibronectin type-III" evidence="5">
    <location>
        <begin position="5220"/>
        <end position="5314"/>
    </location>
</feature>
<feature type="domain" description="Fibronectin type-III" evidence="5">
    <location>
        <begin position="1288"/>
        <end position="1381"/>
    </location>
</feature>
<evidence type="ECO:0000259" key="4">
    <source>
        <dbReference type="PROSITE" id="PS50835"/>
    </source>
</evidence>
<dbReference type="FunFam" id="2.60.40.10:FF:000034">
    <property type="entry name" value="Titin isoform A"/>
    <property type="match status" value="13"/>
</dbReference>
<feature type="domain" description="Ig-like" evidence="4">
    <location>
        <begin position="1189"/>
        <end position="1281"/>
    </location>
</feature>
<dbReference type="PANTHER" id="PTHR14340">
    <property type="entry name" value="MICROFIBRIL-ASSOCIATED GLYCOPROTEIN 3"/>
    <property type="match status" value="1"/>
</dbReference>
<feature type="domain" description="Fibronectin type-III" evidence="5">
    <location>
        <begin position="6864"/>
        <end position="6958"/>
    </location>
</feature>
<feature type="domain" description="Fibronectin type-III" evidence="5">
    <location>
        <begin position="203"/>
        <end position="296"/>
    </location>
</feature>
<dbReference type="PROSITE" id="PS50835">
    <property type="entry name" value="IG_LIKE"/>
    <property type="match status" value="17"/>
</dbReference>
<dbReference type="CDD" id="cd00063">
    <property type="entry name" value="FN3"/>
    <property type="match status" value="56"/>
</dbReference>
<keyword evidence="7" id="KW-1185">Reference proteome</keyword>
<dbReference type="FunFam" id="2.60.40.10:FF:000112">
    <property type="entry name" value="Titin a"/>
    <property type="match status" value="6"/>
</dbReference>
<feature type="non-terminal residue" evidence="6">
    <location>
        <position position="7645"/>
    </location>
</feature>
<feature type="domain" description="Fibronectin type-III" evidence="5">
    <location>
        <begin position="1974"/>
        <end position="2068"/>
    </location>
</feature>
<feature type="domain" description="Fibronectin type-III" evidence="5">
    <location>
        <begin position="5717"/>
        <end position="5812"/>
    </location>
</feature>
<feature type="domain" description="Fibronectin type-III" evidence="5">
    <location>
        <begin position="4238"/>
        <end position="4332"/>
    </location>
</feature>
<feature type="domain" description="Fibronectin type-III" evidence="5">
    <location>
        <begin position="1089"/>
        <end position="1185"/>
    </location>
</feature>
<dbReference type="GO" id="GO:0031430">
    <property type="term" value="C:M band"/>
    <property type="evidence" value="ECO:0007669"/>
    <property type="project" value="TreeGrafter"/>
</dbReference>
<dbReference type="FunFam" id="2.60.40.10:FF:000003">
    <property type="entry name" value="Titin isoform E"/>
    <property type="match status" value="13"/>
</dbReference>
<feature type="domain" description="Fibronectin type-III" evidence="5">
    <location>
        <begin position="4931"/>
        <end position="5026"/>
    </location>
</feature>
<feature type="domain" description="Fibronectin type-III" evidence="5">
    <location>
        <begin position="4634"/>
        <end position="4729"/>
    </location>
</feature>
<comment type="caution">
    <text evidence="6">The sequence shown here is derived from an EMBL/GenBank/DDBJ whole genome shotgun (WGS) entry which is preliminary data.</text>
</comment>
<feature type="domain" description="Fibronectin type-III" evidence="5">
    <location>
        <begin position="4735"/>
        <end position="4831"/>
    </location>
</feature>
<feature type="region of interest" description="Disordered" evidence="3">
    <location>
        <begin position="5700"/>
        <end position="5723"/>
    </location>
</feature>
<feature type="domain" description="Fibronectin type-III" evidence="5">
    <location>
        <begin position="2370"/>
        <end position="2464"/>
    </location>
</feature>
<feature type="domain" description="Fibronectin type-III" evidence="5">
    <location>
        <begin position="6303"/>
        <end position="6402"/>
    </location>
</feature>
<proteinExistence type="predicted"/>
<name>A0A2P4T8Q4_BAMTH</name>
<evidence type="ECO:0000256" key="1">
    <source>
        <dbReference type="ARBA" id="ARBA00022737"/>
    </source>
</evidence>
<evidence type="ECO:0000256" key="2">
    <source>
        <dbReference type="ARBA" id="ARBA00023319"/>
    </source>
</evidence>
<reference evidence="6 7" key="1">
    <citation type="submission" date="2018-01" db="EMBL/GenBank/DDBJ databases">
        <title>Comparison of the Chinese Bamboo Partridge and Red Junglefowl genome sequences highlights the importance of demography in genome evolution.</title>
        <authorList>
            <person name="Tiley G.P."/>
            <person name="Kimball R.T."/>
            <person name="Braun E.L."/>
            <person name="Burleigh J.G."/>
        </authorList>
    </citation>
    <scope>NUCLEOTIDE SEQUENCE [LARGE SCALE GENOMIC DNA]</scope>
    <source>
        <strain evidence="6">RTK389</strain>
        <tissue evidence="6">Blood</tissue>
    </source>
</reference>
<evidence type="ECO:0000313" key="7">
    <source>
        <dbReference type="Proteomes" id="UP000237246"/>
    </source>
</evidence>
<accession>A0A2P4T8Q4</accession>
<feature type="domain" description="Fibronectin type-III" evidence="5">
    <location>
        <begin position="5320"/>
        <end position="5414"/>
    </location>
</feature>
<feature type="domain" description="Fibronectin type-III" evidence="5">
    <location>
        <begin position="601"/>
        <end position="695"/>
    </location>
</feature>
<evidence type="ECO:0000256" key="3">
    <source>
        <dbReference type="SAM" id="MobiDB-lite"/>
    </source>
</evidence>
<feature type="domain" description="Fibronectin type-III" evidence="5">
    <location>
        <begin position="3552"/>
        <end position="3647"/>
    </location>
</feature>
<feature type="domain" description="Ig-like" evidence="4">
    <location>
        <begin position="105"/>
        <end position="196"/>
    </location>
</feature>
<feature type="domain" description="Fibronectin type-III" evidence="5">
    <location>
        <begin position="5617"/>
        <end position="5711"/>
    </location>
</feature>
<feature type="domain" description="Fibronectin type-III" evidence="5">
    <location>
        <begin position="2864"/>
        <end position="2957"/>
    </location>
</feature>
<dbReference type="FunFam" id="2.60.40.10:FF:000135">
    <property type="entry name" value="Titin a"/>
    <property type="match status" value="1"/>
</dbReference>
<keyword evidence="1" id="KW-0677">Repeat</keyword>
<dbReference type="SMART" id="SM00409">
    <property type="entry name" value="IG"/>
    <property type="match status" value="21"/>
</dbReference>
<evidence type="ECO:0000313" key="6">
    <source>
        <dbReference type="EMBL" id="POI32748.1"/>
    </source>
</evidence>
<feature type="domain" description="Fibronectin type-III" evidence="5">
    <location>
        <begin position="5818"/>
        <end position="5914"/>
    </location>
</feature>
<feature type="domain" description="Fibronectin type-III" evidence="5">
    <location>
        <begin position="3946"/>
        <end position="4039"/>
    </location>
</feature>
<feature type="domain" description="Fibronectin type-III" evidence="5">
    <location>
        <begin position="302"/>
        <end position="397"/>
    </location>
</feature>
<feature type="domain" description="Ig-like" evidence="4">
    <location>
        <begin position="3753"/>
        <end position="3840"/>
    </location>
</feature>
<feature type="domain" description="Fibronectin type-III" evidence="5">
    <location>
        <begin position="6663"/>
        <end position="6757"/>
    </location>
</feature>
<dbReference type="FunFam" id="2.60.40.10:FF:001408">
    <property type="entry name" value="titin isoform X1"/>
    <property type="match status" value="1"/>
</dbReference>
<feature type="domain" description="Ig-like" evidence="4">
    <location>
        <begin position="1876"/>
        <end position="1967"/>
    </location>
</feature>
<feature type="domain" description="Fibronectin type-III" evidence="5">
    <location>
        <begin position="6111"/>
        <end position="6204"/>
    </location>
</feature>
<dbReference type="Pfam" id="PF00041">
    <property type="entry name" value="fn3"/>
    <property type="match status" value="56"/>
</dbReference>
<feature type="domain" description="Fibronectin type-III" evidence="5">
    <location>
        <begin position="6014"/>
        <end position="6108"/>
    </location>
</feature>
<dbReference type="FunFam" id="2.60.40.10:FF:000012">
    <property type="entry name" value="titin isoform X1"/>
    <property type="match status" value="8"/>
</dbReference>
<feature type="domain" description="Fibronectin type-III" evidence="5">
    <location>
        <begin position="4336"/>
        <end position="4432"/>
    </location>
</feature>
<feature type="domain" description="Ig-like" evidence="4">
    <location>
        <begin position="6208"/>
        <end position="6294"/>
    </location>
</feature>
<feature type="domain" description="Fibronectin type-III" evidence="5">
    <location>
        <begin position="698"/>
        <end position="793"/>
    </location>
</feature>